<feature type="transmembrane region" description="Helical" evidence="9">
    <location>
        <begin position="469"/>
        <end position="493"/>
    </location>
</feature>
<evidence type="ECO:0000256" key="5">
    <source>
        <dbReference type="ARBA" id="ARBA00022692"/>
    </source>
</evidence>
<dbReference type="Gene3D" id="1.10.287.570">
    <property type="entry name" value="Helical hairpin bin"/>
    <property type="match status" value="1"/>
</dbReference>
<keyword evidence="4" id="KW-1003">Cell membrane</keyword>
<evidence type="ECO:0000256" key="1">
    <source>
        <dbReference type="ARBA" id="ARBA00004651"/>
    </source>
</evidence>
<feature type="transmembrane region" description="Helical" evidence="9">
    <location>
        <begin position="588"/>
        <end position="605"/>
    </location>
</feature>
<feature type="transmembrane region" description="Helical" evidence="9">
    <location>
        <begin position="387"/>
        <end position="410"/>
    </location>
</feature>
<keyword evidence="6 9" id="KW-1133">Transmembrane helix</keyword>
<evidence type="ECO:0000256" key="9">
    <source>
        <dbReference type="SAM" id="Phobius"/>
    </source>
</evidence>
<evidence type="ECO:0000256" key="7">
    <source>
        <dbReference type="ARBA" id="ARBA00023065"/>
    </source>
</evidence>
<feature type="transmembrane region" description="Helical" evidence="9">
    <location>
        <begin position="849"/>
        <end position="867"/>
    </location>
</feature>
<evidence type="ECO:0000256" key="2">
    <source>
        <dbReference type="ARBA" id="ARBA00010993"/>
    </source>
</evidence>
<feature type="transmembrane region" description="Helical" evidence="9">
    <location>
        <begin position="417"/>
        <end position="436"/>
    </location>
</feature>
<feature type="transmembrane region" description="Helical" evidence="9">
    <location>
        <begin position="773"/>
        <end position="800"/>
    </location>
</feature>
<gene>
    <name evidence="12" type="ORF">TR126934</name>
</gene>
<dbReference type="Pfam" id="PF00955">
    <property type="entry name" value="HCO3_cotransp"/>
    <property type="match status" value="2"/>
</dbReference>
<evidence type="ECO:0008006" key="13">
    <source>
        <dbReference type="Google" id="ProtNLM"/>
    </source>
</evidence>
<comment type="subcellular location">
    <subcellularLocation>
        <location evidence="1">Cell membrane</location>
        <topology evidence="1">Multi-pass membrane protein</topology>
    </subcellularLocation>
</comment>
<feature type="domain" description="Bicarbonate transporter-like transmembrane" evidence="10">
    <location>
        <begin position="356"/>
        <end position="531"/>
    </location>
</feature>
<dbReference type="GO" id="GO:0050801">
    <property type="term" value="P:monoatomic ion homeostasis"/>
    <property type="evidence" value="ECO:0007669"/>
    <property type="project" value="TreeGrafter"/>
</dbReference>
<dbReference type="GO" id="GO:0008509">
    <property type="term" value="F:monoatomic anion transmembrane transporter activity"/>
    <property type="evidence" value="ECO:0007669"/>
    <property type="project" value="InterPro"/>
</dbReference>
<evidence type="ECO:0000313" key="12">
    <source>
        <dbReference type="EMBL" id="JAP62636.1"/>
    </source>
</evidence>
<dbReference type="InterPro" id="IPR003020">
    <property type="entry name" value="HCO3_transpt_euk"/>
</dbReference>
<dbReference type="InterPro" id="IPR011531">
    <property type="entry name" value="HCO3_transpt-like_TM_dom"/>
</dbReference>
<feature type="domain" description="Band 3 cytoplasmic" evidence="11">
    <location>
        <begin position="181"/>
        <end position="288"/>
    </location>
</feature>
<comment type="similarity">
    <text evidence="2">Belongs to the anion exchanger (TC 2.A.31) family.</text>
</comment>
<keyword evidence="8 9" id="KW-0472">Membrane</keyword>
<evidence type="ECO:0000256" key="4">
    <source>
        <dbReference type="ARBA" id="ARBA00022475"/>
    </source>
</evidence>
<dbReference type="GO" id="GO:0015701">
    <property type="term" value="P:bicarbonate transport"/>
    <property type="evidence" value="ECO:0007669"/>
    <property type="project" value="TreeGrafter"/>
</dbReference>
<dbReference type="PANTHER" id="PTHR11453">
    <property type="entry name" value="ANION EXCHANGE PROTEIN"/>
    <property type="match status" value="1"/>
</dbReference>
<dbReference type="Pfam" id="PF07565">
    <property type="entry name" value="Band_3_cyto"/>
    <property type="match status" value="1"/>
</dbReference>
<feature type="transmembrane region" description="Helical" evidence="9">
    <location>
        <begin position="556"/>
        <end position="576"/>
    </location>
</feature>
<evidence type="ECO:0000256" key="6">
    <source>
        <dbReference type="ARBA" id="ARBA00022989"/>
    </source>
</evidence>
<evidence type="ECO:0000259" key="11">
    <source>
        <dbReference type="Pfam" id="PF07565"/>
    </source>
</evidence>
<sequence>MTTSESTQTKRPTSAGNTSSIFSEITQLEFGECPPGGINITLSLGQTSPGYWSEKARYIVYEEQYDEVNKQFNPPQYMSISYKHFAHLCRAFRSDLRIISSEADSAENVMDEIASHIVLENGVENDINARQLRSLLLAQRWHPQVNKSYFARKSLIADYERKQSILSLKTTPELVNKYLSACLPDEAEACCIMTGYMPCLTRSFFYLVRVNSRAQMLGLVEVNAPLRFIVLTLSNLPEEKRFYFHIARCFAALMQEKKFCRAAYRAERGSQLFQAACRFSRKMMILPSHPAVTAGDGIPVSPSRCPVNFERTDLVFEDYAADYAASIQQNSVDDDKEEIQPPPRCSVSFCRRFFPPFKELVKGIRVLAERMPSDYIDAFKKDNVGTMLSSILFIYFVVFGPAITFGNLMLTEVNPAFTISLNIFAAGISTVIYALFAGQPLGSIGPSGPGFIFETIIASFARSTGADFFILRFWVGIYAAIVGVILISLNLSSLASYARRSLEELFSSFICIFLILKAIFTMFKAIPRNLVIEDIANASVGDIQNTLSISRNASRAAVSLFLALLMLIFSLCINAFKRSHFIGRTFRYWVGAFNVPLGILFVTLIERAFFANYKVKTLAIPAVSDLNLSMLVQIVDLKQALIIMHPSSTIVHGNAAFLGFFTAILVFTETALNSVTALKPKAKKPSPFVMDHVITVVVFPLFSAFLGWPFMSGVPVRTIANTMALVKVDPHPPPGKQAEIIRLVEQRVSVLIVGIFVSISIVLGNILRFIPIAALYGMFIYLGLVGLRGLDSVSALLALLTRRKYWSRWAFLASLPKPQLAVFTFLNFFQLSILIMCVILAEFTPASCVTLITPFVLIGCGLIREFLLPRWRWIAPSLEKLDKRCLPAAGNFPDPMPSSSDEVSGSLEK</sequence>
<dbReference type="AlphaFoldDB" id="A0A0V0JAD7"/>
<feature type="transmembrane region" description="Helical" evidence="9">
    <location>
        <begin position="649"/>
        <end position="668"/>
    </location>
</feature>
<dbReference type="GO" id="GO:0005452">
    <property type="term" value="F:solute:inorganic anion antiporter activity"/>
    <property type="evidence" value="ECO:0007669"/>
    <property type="project" value="InterPro"/>
</dbReference>
<name>A0A0V0JAD7_SCHSO</name>
<evidence type="ECO:0000259" key="10">
    <source>
        <dbReference type="Pfam" id="PF00955"/>
    </source>
</evidence>
<dbReference type="GO" id="GO:0005886">
    <property type="term" value="C:plasma membrane"/>
    <property type="evidence" value="ECO:0007669"/>
    <property type="project" value="UniProtKB-SubCell"/>
</dbReference>
<evidence type="ECO:0000256" key="8">
    <source>
        <dbReference type="ARBA" id="ARBA00023136"/>
    </source>
</evidence>
<proteinExistence type="inferred from homology"/>
<dbReference type="EMBL" id="GEEE01000589">
    <property type="protein sequence ID" value="JAP62636.1"/>
    <property type="molecule type" value="Transcribed_RNA"/>
</dbReference>
<feature type="transmembrane region" description="Helical" evidence="9">
    <location>
        <begin position="748"/>
        <end position="767"/>
    </location>
</feature>
<keyword evidence="7" id="KW-0406">Ion transport</keyword>
<reference evidence="12" key="1">
    <citation type="submission" date="2016-01" db="EMBL/GenBank/DDBJ databases">
        <title>Reference transcriptome for the parasite Schistocephalus solidus: insights into the molecular evolution of parasitism.</title>
        <authorList>
            <person name="Hebert F.O."/>
            <person name="Grambauer S."/>
            <person name="Barber I."/>
            <person name="Landry C.R."/>
            <person name="Aubin-Horth N."/>
        </authorList>
    </citation>
    <scope>NUCLEOTIDE SEQUENCE</scope>
</reference>
<evidence type="ECO:0000256" key="3">
    <source>
        <dbReference type="ARBA" id="ARBA00022448"/>
    </source>
</evidence>
<dbReference type="InterPro" id="IPR016152">
    <property type="entry name" value="PTrfase/Anion_transptr"/>
</dbReference>
<dbReference type="SUPFAM" id="SSF55804">
    <property type="entry name" value="Phoshotransferase/anion transport protein"/>
    <property type="match status" value="1"/>
</dbReference>
<feature type="transmembrane region" description="Helical" evidence="9">
    <location>
        <begin position="688"/>
        <end position="708"/>
    </location>
</feature>
<feature type="domain" description="Bicarbonate transporter-like transmembrane" evidence="10">
    <location>
        <begin position="553"/>
        <end position="882"/>
    </location>
</feature>
<protein>
    <recommendedName>
        <fullName evidence="13">Anion exchange protein</fullName>
    </recommendedName>
</protein>
<dbReference type="Gene3D" id="3.40.930.10">
    <property type="entry name" value="Mannitol-specific EII, Chain A"/>
    <property type="match status" value="1"/>
</dbReference>
<feature type="transmembrane region" description="Helical" evidence="9">
    <location>
        <begin position="505"/>
        <end position="523"/>
    </location>
</feature>
<dbReference type="PANTHER" id="PTHR11453:SF47">
    <property type="entry name" value="ANION EXCHANGE PROTEIN"/>
    <property type="match status" value="1"/>
</dbReference>
<accession>A0A0V0JAD7</accession>
<organism evidence="12">
    <name type="scientific">Schistocephalus solidus</name>
    <name type="common">Tapeworm</name>
    <dbReference type="NCBI Taxonomy" id="70667"/>
    <lineage>
        <taxon>Eukaryota</taxon>
        <taxon>Metazoa</taxon>
        <taxon>Spiralia</taxon>
        <taxon>Lophotrochozoa</taxon>
        <taxon>Platyhelminthes</taxon>
        <taxon>Cestoda</taxon>
        <taxon>Eucestoda</taxon>
        <taxon>Diphyllobothriidea</taxon>
        <taxon>Diphyllobothriidae</taxon>
        <taxon>Schistocephalus</taxon>
    </lineage>
</organism>
<feature type="transmembrane region" description="Helical" evidence="9">
    <location>
        <begin position="820"/>
        <end position="843"/>
    </location>
</feature>
<keyword evidence="5 9" id="KW-0812">Transmembrane</keyword>
<dbReference type="InterPro" id="IPR013769">
    <property type="entry name" value="Band3_cytoplasmic_dom"/>
</dbReference>
<keyword evidence="3" id="KW-0813">Transport</keyword>